<name>A0AAV4N3N2_CAEEX</name>
<gene>
    <name evidence="1" type="ORF">CEXT_104341</name>
</gene>
<evidence type="ECO:0000313" key="1">
    <source>
        <dbReference type="EMBL" id="GIX79322.1"/>
    </source>
</evidence>
<protein>
    <submittedName>
        <fullName evidence="1">Uncharacterized protein</fullName>
    </submittedName>
</protein>
<dbReference type="AlphaFoldDB" id="A0AAV4N3N2"/>
<dbReference type="Proteomes" id="UP001054945">
    <property type="component" value="Unassembled WGS sequence"/>
</dbReference>
<evidence type="ECO:0000313" key="2">
    <source>
        <dbReference type="Proteomes" id="UP001054945"/>
    </source>
</evidence>
<dbReference type="EMBL" id="BPLR01002923">
    <property type="protein sequence ID" value="GIX79322.1"/>
    <property type="molecule type" value="Genomic_DNA"/>
</dbReference>
<organism evidence="1 2">
    <name type="scientific">Caerostris extrusa</name>
    <name type="common">Bark spider</name>
    <name type="synonym">Caerostris bankana</name>
    <dbReference type="NCBI Taxonomy" id="172846"/>
    <lineage>
        <taxon>Eukaryota</taxon>
        <taxon>Metazoa</taxon>
        <taxon>Ecdysozoa</taxon>
        <taxon>Arthropoda</taxon>
        <taxon>Chelicerata</taxon>
        <taxon>Arachnida</taxon>
        <taxon>Araneae</taxon>
        <taxon>Araneomorphae</taxon>
        <taxon>Entelegynae</taxon>
        <taxon>Araneoidea</taxon>
        <taxon>Araneidae</taxon>
        <taxon>Caerostris</taxon>
    </lineage>
</organism>
<accession>A0AAV4N3N2</accession>
<proteinExistence type="predicted"/>
<sequence length="155" mass="17092">MTEASASSCQKLSAPSVESQPVRLITSKDHLPVETILYKAHWMRMTFVAMTPQFHIHIIHSTMSRCLCSMVRKVKTLKVSRPSTSSSVGHRLLVDIFFFVEIDSCQALAETTPAVEITGDYIMSGDIANCASCRCGLLPQQSLCLVTNNRSVSRA</sequence>
<comment type="caution">
    <text evidence="1">The sequence shown here is derived from an EMBL/GenBank/DDBJ whole genome shotgun (WGS) entry which is preliminary data.</text>
</comment>
<reference evidence="1 2" key="1">
    <citation type="submission" date="2021-06" db="EMBL/GenBank/DDBJ databases">
        <title>Caerostris extrusa draft genome.</title>
        <authorList>
            <person name="Kono N."/>
            <person name="Arakawa K."/>
        </authorList>
    </citation>
    <scope>NUCLEOTIDE SEQUENCE [LARGE SCALE GENOMIC DNA]</scope>
</reference>
<keyword evidence="2" id="KW-1185">Reference proteome</keyword>